<dbReference type="Proteomes" id="UP001497602">
    <property type="component" value="Unassembled WGS sequence"/>
</dbReference>
<dbReference type="EMBL" id="CAXJRC010000033">
    <property type="protein sequence ID" value="CAL2107247.1"/>
    <property type="molecule type" value="Genomic_DNA"/>
</dbReference>
<organism evidence="1 2">
    <name type="scientific">Tenacibaculum vairaonense</name>
    <dbReference type="NCBI Taxonomy" id="3137860"/>
    <lineage>
        <taxon>Bacteria</taxon>
        <taxon>Pseudomonadati</taxon>
        <taxon>Bacteroidota</taxon>
        <taxon>Flavobacteriia</taxon>
        <taxon>Flavobacteriales</taxon>
        <taxon>Flavobacteriaceae</taxon>
        <taxon>Tenacibaculum</taxon>
    </lineage>
</organism>
<keyword evidence="2" id="KW-1185">Reference proteome</keyword>
<dbReference type="RefSeq" id="WP_348738901.1">
    <property type="nucleotide sequence ID" value="NZ_CAXJRC010000033.1"/>
</dbReference>
<reference evidence="1 2" key="1">
    <citation type="submission" date="2024-05" db="EMBL/GenBank/DDBJ databases">
        <authorList>
            <person name="Duchaud E."/>
        </authorList>
    </citation>
    <scope>NUCLEOTIDE SEQUENCE [LARGE SCALE GENOMIC DNA]</scope>
    <source>
        <strain evidence="1">Ena-SAMPLE-TAB-13-05-2024-13:56:06:370-140305</strain>
    </source>
</reference>
<evidence type="ECO:0000313" key="1">
    <source>
        <dbReference type="EMBL" id="CAL2107247.1"/>
    </source>
</evidence>
<name>A0ABM9PNE3_9FLAO</name>
<comment type="caution">
    <text evidence="1">The sequence shown here is derived from an EMBL/GenBank/DDBJ whole genome shotgun (WGS) entry which is preliminary data.</text>
</comment>
<sequence>MAIAFLHTSEVHIDRFESLVRKYDADISIQHYVNEDLLTYAVKKASLDLIGFEKEIKQIQNNQPQIIICTCSTYGEACEQYNNVYRIDAPVVEFLVTNYNNIAIAYTVTSTQKVSQQLVTQEISKQNKNTIIINCDATEAWPHFLENNIEKYEQTIAKYVKEIAPKVEAVFLAQASMDGAKKHLKNLGIDILSSPEFGVKSYLQKLNTTR</sequence>
<gene>
    <name evidence="1" type="ORF">T190115A13A_30093</name>
</gene>
<accession>A0ABM9PNE3</accession>
<protein>
    <recommendedName>
        <fullName evidence="3">Asp/Glu/hydantoin racemase</fullName>
    </recommendedName>
</protein>
<evidence type="ECO:0008006" key="3">
    <source>
        <dbReference type="Google" id="ProtNLM"/>
    </source>
</evidence>
<proteinExistence type="predicted"/>
<evidence type="ECO:0000313" key="2">
    <source>
        <dbReference type="Proteomes" id="UP001497602"/>
    </source>
</evidence>